<dbReference type="eggNOG" id="COG4804">
    <property type="taxonomic scope" value="Bacteria"/>
</dbReference>
<dbReference type="OrthoDB" id="9801263at2"/>
<dbReference type="KEGG" id="fli:Fleli_3971"/>
<evidence type="ECO:0000313" key="4">
    <source>
        <dbReference type="Proteomes" id="UP000006054"/>
    </source>
</evidence>
<protein>
    <recommendedName>
        <fullName evidence="5">DUF1016 domain-containing protein</fullName>
    </recommendedName>
</protein>
<reference evidence="4" key="1">
    <citation type="submission" date="2012-06" db="EMBL/GenBank/DDBJ databases">
        <title>The complete genome of Flexibacter litoralis DSM 6794.</title>
        <authorList>
            <person name="Lucas S."/>
            <person name="Copeland A."/>
            <person name="Lapidus A."/>
            <person name="Glavina del Rio T."/>
            <person name="Dalin E."/>
            <person name="Tice H."/>
            <person name="Bruce D."/>
            <person name="Goodwin L."/>
            <person name="Pitluck S."/>
            <person name="Peters L."/>
            <person name="Ovchinnikova G."/>
            <person name="Lu M."/>
            <person name="Kyrpides N."/>
            <person name="Mavromatis K."/>
            <person name="Ivanova N."/>
            <person name="Brettin T."/>
            <person name="Detter J.C."/>
            <person name="Han C."/>
            <person name="Larimer F."/>
            <person name="Land M."/>
            <person name="Hauser L."/>
            <person name="Markowitz V."/>
            <person name="Cheng J.-F."/>
            <person name="Hugenholtz P."/>
            <person name="Woyke T."/>
            <person name="Wu D."/>
            <person name="Spring S."/>
            <person name="Lang E."/>
            <person name="Kopitz M."/>
            <person name="Brambilla E."/>
            <person name="Klenk H.-P."/>
            <person name="Eisen J.A."/>
        </authorList>
    </citation>
    <scope>NUCLEOTIDE SEQUENCE [LARGE SCALE GENOMIC DNA]</scope>
    <source>
        <strain evidence="4">ATCC 23117 / DSM 6794 / NBRC 15988 / NCIMB 1366 / Sio-4</strain>
    </source>
</reference>
<evidence type="ECO:0008006" key="5">
    <source>
        <dbReference type="Google" id="ProtNLM"/>
    </source>
</evidence>
<dbReference type="AlphaFoldDB" id="I4AQN8"/>
<proteinExistence type="predicted"/>
<dbReference type="InterPro" id="IPR053148">
    <property type="entry name" value="PD-DEXK-like_domain"/>
</dbReference>
<dbReference type="SUPFAM" id="SSF158842">
    <property type="entry name" value="PMT central region-like"/>
    <property type="match status" value="1"/>
</dbReference>
<feature type="domain" description="YhcG PDDEXK nuclease" evidence="1">
    <location>
        <begin position="173"/>
        <end position="326"/>
    </location>
</feature>
<dbReference type="Pfam" id="PF06250">
    <property type="entry name" value="YhcG_C"/>
    <property type="match status" value="1"/>
</dbReference>
<evidence type="ECO:0000313" key="3">
    <source>
        <dbReference type="EMBL" id="AFM06273.1"/>
    </source>
</evidence>
<feature type="domain" description="YhcG N-terminal" evidence="2">
    <location>
        <begin position="15"/>
        <end position="150"/>
    </location>
</feature>
<dbReference type="Proteomes" id="UP000006054">
    <property type="component" value="Chromosome"/>
</dbReference>
<dbReference type="Gene3D" id="3.40.1350.10">
    <property type="match status" value="1"/>
</dbReference>
<sequence length="340" mass="39566">MDNQENEEYKKVLQEIKQMIAQSRVAALTKVNQEILLLYHNIGTQILQKQKQRGWGAKIIDTLSKDLSDNFPKMRGFSVRNLKNMKKFAVAYSGTQIVQPLVAQLSWTHHIILLNKFEDEKTRNWYIEKSAKEGWSKRVLQHQIQLEVHKEFGSLPNNFDTHFPQTEAESITQLFKDESIFDFLSLDEKNKEKDLENELVKNITDFLLSLGKGFSYIGKQYHLEVSNQDFYIDLLFYHYKLKCFVVIELKIDDFKPEYVGKLNFYLSAVDDLLKQKEDLPSIGLLLCSSKNDTIVEYALRDVSKPMGVASYSITKTIPKNLKDNLPTEQELKSVLKRTLK</sequence>
<dbReference type="HOGENOM" id="CLU_046640_0_1_10"/>
<dbReference type="EMBL" id="CP003345">
    <property type="protein sequence ID" value="AFM06273.1"/>
    <property type="molecule type" value="Genomic_DNA"/>
</dbReference>
<evidence type="ECO:0000259" key="2">
    <source>
        <dbReference type="Pfam" id="PF17761"/>
    </source>
</evidence>
<dbReference type="Pfam" id="PF17761">
    <property type="entry name" value="DUF1016_N"/>
    <property type="match status" value="1"/>
</dbReference>
<dbReference type="GO" id="GO:0003676">
    <property type="term" value="F:nucleic acid binding"/>
    <property type="evidence" value="ECO:0007669"/>
    <property type="project" value="InterPro"/>
</dbReference>
<dbReference type="PATRIC" id="fig|880071.3.peg.3971"/>
<dbReference type="STRING" id="880071.Fleli_3971"/>
<name>I4AQN8_BERLS</name>
<organism evidence="3 4">
    <name type="scientific">Bernardetia litoralis (strain ATCC 23117 / DSM 6794 / NBRC 15988 / NCIMB 1366 / Fx l1 / Sio-4)</name>
    <name type="common">Flexibacter litoralis</name>
    <dbReference type="NCBI Taxonomy" id="880071"/>
    <lineage>
        <taxon>Bacteria</taxon>
        <taxon>Pseudomonadati</taxon>
        <taxon>Bacteroidota</taxon>
        <taxon>Cytophagia</taxon>
        <taxon>Cytophagales</taxon>
        <taxon>Bernardetiaceae</taxon>
        <taxon>Bernardetia</taxon>
    </lineage>
</organism>
<dbReference type="PANTHER" id="PTHR30547:SF5">
    <property type="entry name" value="NUCLEASE YHCG-RELATED"/>
    <property type="match status" value="1"/>
</dbReference>
<evidence type="ECO:0000259" key="1">
    <source>
        <dbReference type="Pfam" id="PF06250"/>
    </source>
</evidence>
<gene>
    <name evidence="3" type="ordered locus">Fleli_3971</name>
</gene>
<keyword evidence="4" id="KW-1185">Reference proteome</keyword>
<dbReference type="InterPro" id="IPR041527">
    <property type="entry name" value="YhcG_N"/>
</dbReference>
<accession>I4AQN8</accession>
<dbReference type="RefSeq" id="WP_014799696.1">
    <property type="nucleotide sequence ID" value="NC_018018.1"/>
</dbReference>
<dbReference type="InterPro" id="IPR011856">
    <property type="entry name" value="tRNA_endonuc-like_dom_sf"/>
</dbReference>
<dbReference type="InterPro" id="IPR009362">
    <property type="entry name" value="YhcG_C"/>
</dbReference>
<dbReference type="PANTHER" id="PTHR30547">
    <property type="entry name" value="UNCHARACTERIZED PROTEIN YHCG-RELATED"/>
    <property type="match status" value="1"/>
</dbReference>